<dbReference type="Gramene" id="TuG1812G0700005546.01.T02">
    <property type="protein sequence ID" value="TuG1812G0700005546.01.T02.cds406673"/>
    <property type="gene ID" value="TuG1812G0700005546.01"/>
</dbReference>
<dbReference type="AlphaFoldDB" id="A0A8R7V790"/>
<reference evidence="1" key="3">
    <citation type="submission" date="2022-06" db="UniProtKB">
        <authorList>
            <consortium name="EnsemblPlants"/>
        </authorList>
    </citation>
    <scope>IDENTIFICATION</scope>
</reference>
<accession>A0A8R7V790</accession>
<dbReference type="EnsemblPlants" id="TuG1812G0700005546.01.T02">
    <property type="protein sequence ID" value="TuG1812G0700005546.01.T02.cds406673"/>
    <property type="gene ID" value="TuG1812G0700005546.01"/>
</dbReference>
<name>A0A8R7V790_TRIUA</name>
<protein>
    <submittedName>
        <fullName evidence="1">Uncharacterized protein</fullName>
    </submittedName>
</protein>
<organism evidence="1 2">
    <name type="scientific">Triticum urartu</name>
    <name type="common">Red wild einkorn</name>
    <name type="synonym">Crithodium urartu</name>
    <dbReference type="NCBI Taxonomy" id="4572"/>
    <lineage>
        <taxon>Eukaryota</taxon>
        <taxon>Viridiplantae</taxon>
        <taxon>Streptophyta</taxon>
        <taxon>Embryophyta</taxon>
        <taxon>Tracheophyta</taxon>
        <taxon>Spermatophyta</taxon>
        <taxon>Magnoliopsida</taxon>
        <taxon>Liliopsida</taxon>
        <taxon>Poales</taxon>
        <taxon>Poaceae</taxon>
        <taxon>BOP clade</taxon>
        <taxon>Pooideae</taxon>
        <taxon>Triticodae</taxon>
        <taxon>Triticeae</taxon>
        <taxon>Triticinae</taxon>
        <taxon>Triticum</taxon>
    </lineage>
</organism>
<evidence type="ECO:0000313" key="1">
    <source>
        <dbReference type="EnsemblPlants" id="TuG1812G0700005546.01.T02.cds406673"/>
    </source>
</evidence>
<proteinExistence type="predicted"/>
<gene>
    <name evidence="1" type="primary">LOC125550541</name>
</gene>
<sequence length="46" mass="5716">MWYLYTQVVHTWCCFCTTKEKVDHLFFLWRQPNMAVNFGNKKYCFS</sequence>
<keyword evidence="2" id="KW-1185">Reference proteome</keyword>
<reference evidence="1" key="2">
    <citation type="submission" date="2018-03" db="EMBL/GenBank/DDBJ databases">
        <title>The Triticum urartu genome reveals the dynamic nature of wheat genome evolution.</title>
        <authorList>
            <person name="Ling H."/>
            <person name="Ma B."/>
            <person name="Shi X."/>
            <person name="Liu H."/>
            <person name="Dong L."/>
            <person name="Sun H."/>
            <person name="Cao Y."/>
            <person name="Gao Q."/>
            <person name="Zheng S."/>
            <person name="Li Y."/>
            <person name="Yu Y."/>
            <person name="Du H."/>
            <person name="Qi M."/>
            <person name="Li Y."/>
            <person name="Yu H."/>
            <person name="Cui Y."/>
            <person name="Wang N."/>
            <person name="Chen C."/>
            <person name="Wu H."/>
            <person name="Zhao Y."/>
            <person name="Zhang J."/>
            <person name="Li Y."/>
            <person name="Zhou W."/>
            <person name="Zhang B."/>
            <person name="Hu W."/>
            <person name="Eijk M."/>
            <person name="Tang J."/>
            <person name="Witsenboer H."/>
            <person name="Zhao S."/>
            <person name="Li Z."/>
            <person name="Zhang A."/>
            <person name="Wang D."/>
            <person name="Liang C."/>
        </authorList>
    </citation>
    <scope>NUCLEOTIDE SEQUENCE [LARGE SCALE GENOMIC DNA]</scope>
    <source>
        <strain evidence="1">cv. G1812</strain>
    </source>
</reference>
<dbReference type="Proteomes" id="UP000015106">
    <property type="component" value="Chromosome 7"/>
</dbReference>
<reference evidence="2" key="1">
    <citation type="journal article" date="2013" name="Nature">
        <title>Draft genome of the wheat A-genome progenitor Triticum urartu.</title>
        <authorList>
            <person name="Ling H.Q."/>
            <person name="Zhao S."/>
            <person name="Liu D."/>
            <person name="Wang J."/>
            <person name="Sun H."/>
            <person name="Zhang C."/>
            <person name="Fan H."/>
            <person name="Li D."/>
            <person name="Dong L."/>
            <person name="Tao Y."/>
            <person name="Gao C."/>
            <person name="Wu H."/>
            <person name="Li Y."/>
            <person name="Cui Y."/>
            <person name="Guo X."/>
            <person name="Zheng S."/>
            <person name="Wang B."/>
            <person name="Yu K."/>
            <person name="Liang Q."/>
            <person name="Yang W."/>
            <person name="Lou X."/>
            <person name="Chen J."/>
            <person name="Feng M."/>
            <person name="Jian J."/>
            <person name="Zhang X."/>
            <person name="Luo G."/>
            <person name="Jiang Y."/>
            <person name="Liu J."/>
            <person name="Wang Z."/>
            <person name="Sha Y."/>
            <person name="Zhang B."/>
            <person name="Wu H."/>
            <person name="Tang D."/>
            <person name="Shen Q."/>
            <person name="Xue P."/>
            <person name="Zou S."/>
            <person name="Wang X."/>
            <person name="Liu X."/>
            <person name="Wang F."/>
            <person name="Yang Y."/>
            <person name="An X."/>
            <person name="Dong Z."/>
            <person name="Zhang K."/>
            <person name="Zhang X."/>
            <person name="Luo M.C."/>
            <person name="Dvorak J."/>
            <person name="Tong Y."/>
            <person name="Wang J."/>
            <person name="Yang H."/>
            <person name="Li Z."/>
            <person name="Wang D."/>
            <person name="Zhang A."/>
            <person name="Wang J."/>
        </authorList>
    </citation>
    <scope>NUCLEOTIDE SEQUENCE</scope>
    <source>
        <strain evidence="2">cv. G1812</strain>
    </source>
</reference>
<evidence type="ECO:0000313" key="2">
    <source>
        <dbReference type="Proteomes" id="UP000015106"/>
    </source>
</evidence>